<protein>
    <submittedName>
        <fullName evidence="4">Uncharacterized protein LOC114244145</fullName>
    </submittedName>
</protein>
<feature type="domain" description="DUF5641" evidence="2">
    <location>
        <begin position="1"/>
        <end position="87"/>
    </location>
</feature>
<keyword evidence="3" id="KW-1185">Reference proteome</keyword>
<dbReference type="InterPro" id="IPR040676">
    <property type="entry name" value="DUF5641"/>
</dbReference>
<gene>
    <name evidence="4" type="primary">LOC114244145</name>
</gene>
<sequence>MRQTFWTRWSREFLCELQQRVKWQKNGERNVKIGDMVVVKDDQLPPMKWILGRIHHMYYGPDGICRVVDIKTSKGIVKRALTKICALPTGDAYELLGTSASKGGEDVHDVQGERGDGGRQREEDAPAD</sequence>
<dbReference type="Pfam" id="PF18701">
    <property type="entry name" value="DUF5641"/>
    <property type="match status" value="1"/>
</dbReference>
<dbReference type="GeneID" id="114244145"/>
<organism evidence="3 4">
    <name type="scientific">Bombyx mandarina</name>
    <name type="common">Wild silk moth</name>
    <name type="synonym">Wild silkworm</name>
    <dbReference type="NCBI Taxonomy" id="7092"/>
    <lineage>
        <taxon>Eukaryota</taxon>
        <taxon>Metazoa</taxon>
        <taxon>Ecdysozoa</taxon>
        <taxon>Arthropoda</taxon>
        <taxon>Hexapoda</taxon>
        <taxon>Insecta</taxon>
        <taxon>Pterygota</taxon>
        <taxon>Neoptera</taxon>
        <taxon>Endopterygota</taxon>
        <taxon>Lepidoptera</taxon>
        <taxon>Glossata</taxon>
        <taxon>Ditrysia</taxon>
        <taxon>Bombycoidea</taxon>
        <taxon>Bombycidae</taxon>
        <taxon>Bombycinae</taxon>
        <taxon>Bombyx</taxon>
    </lineage>
</organism>
<dbReference type="OrthoDB" id="8194935at2759"/>
<feature type="compositionally biased region" description="Basic and acidic residues" evidence="1">
    <location>
        <begin position="103"/>
        <end position="128"/>
    </location>
</feature>
<proteinExistence type="predicted"/>
<dbReference type="PANTHER" id="PTHR47331">
    <property type="entry name" value="PHD-TYPE DOMAIN-CONTAINING PROTEIN"/>
    <property type="match status" value="1"/>
</dbReference>
<evidence type="ECO:0000259" key="2">
    <source>
        <dbReference type="Pfam" id="PF18701"/>
    </source>
</evidence>
<evidence type="ECO:0000256" key="1">
    <source>
        <dbReference type="SAM" id="MobiDB-lite"/>
    </source>
</evidence>
<accession>A0A6J2JPN4</accession>
<dbReference type="KEGG" id="bman:114244145"/>
<dbReference type="PANTHER" id="PTHR47331:SF1">
    <property type="entry name" value="GAG-LIKE PROTEIN"/>
    <property type="match status" value="1"/>
</dbReference>
<feature type="region of interest" description="Disordered" evidence="1">
    <location>
        <begin position="98"/>
        <end position="128"/>
    </location>
</feature>
<dbReference type="RefSeq" id="XP_028031666.1">
    <property type="nucleotide sequence ID" value="XM_028175865.1"/>
</dbReference>
<evidence type="ECO:0000313" key="3">
    <source>
        <dbReference type="Proteomes" id="UP000504629"/>
    </source>
</evidence>
<dbReference type="AlphaFoldDB" id="A0A6J2JPN4"/>
<name>A0A6J2JPN4_BOMMA</name>
<reference evidence="4" key="1">
    <citation type="submission" date="2025-08" db="UniProtKB">
        <authorList>
            <consortium name="RefSeq"/>
        </authorList>
    </citation>
    <scope>IDENTIFICATION</scope>
    <source>
        <tissue evidence="4">Silk gland</tissue>
    </source>
</reference>
<evidence type="ECO:0000313" key="4">
    <source>
        <dbReference type="RefSeq" id="XP_028031666.1"/>
    </source>
</evidence>
<dbReference type="Proteomes" id="UP000504629">
    <property type="component" value="Unplaced"/>
</dbReference>